<keyword evidence="4" id="KW-1185">Reference proteome</keyword>
<feature type="region of interest" description="Disordered" evidence="1">
    <location>
        <begin position="171"/>
        <end position="238"/>
    </location>
</feature>
<sequence length="280" mass="27382">MMRTALIVVASAGLAAAQLNYNETTGKFTCAQPNQAYCAGDSLEANIIVRCDKDAVGQPGNCNDNLAGEPPSGVQYSPCWQSSNTTGDAACSKNCVVYGGSGNYNGTFTLPAKDCTPTYTATSSSSITTTATTLTQSVTVSTSQASTSPKSDTTTGTATTVVGTATTTLCTENESSTASTGAVTGPSPSTITSSAITATTIIPPPAPPSYSTGASGAGSPPPGGSTAPKPSTSGSGPVVTFTSTSSVAAVSSTTFPTAGAVSNHVGVGLGVVGLFVGALL</sequence>
<feature type="compositionally biased region" description="Low complexity" evidence="1">
    <location>
        <begin position="209"/>
        <end position="238"/>
    </location>
</feature>
<gene>
    <name evidence="3" type="ORF">Daus18300_003123</name>
</gene>
<reference evidence="3 4" key="1">
    <citation type="journal article" date="2024" name="IMA Fungus">
        <title>IMA Genome - F19 : A genome assembly and annotation guide to empower mycologists, including annotated draft genome sequences of Ceratocystis pirilliformis, Diaporthe australafricana, Fusarium ophioides, Paecilomyces lecythidis, and Sporothrix stenoceras.</title>
        <authorList>
            <person name="Aylward J."/>
            <person name="Wilson A.M."/>
            <person name="Visagie C.M."/>
            <person name="Spraker J."/>
            <person name="Barnes I."/>
            <person name="Buitendag C."/>
            <person name="Ceriani C."/>
            <person name="Del Mar Angel L."/>
            <person name="du Plessis D."/>
            <person name="Fuchs T."/>
            <person name="Gasser K."/>
            <person name="Kramer D."/>
            <person name="Li W."/>
            <person name="Munsamy K."/>
            <person name="Piso A."/>
            <person name="Price J.L."/>
            <person name="Sonnekus B."/>
            <person name="Thomas C."/>
            <person name="van der Nest A."/>
            <person name="van Dijk A."/>
            <person name="van Heerden A."/>
            <person name="van Vuuren N."/>
            <person name="Yilmaz N."/>
            <person name="Duong T.A."/>
            <person name="van der Merwe N.A."/>
            <person name="Wingfield M.J."/>
            <person name="Wingfield B.D."/>
        </authorList>
    </citation>
    <scope>NUCLEOTIDE SEQUENCE [LARGE SCALE GENOMIC DNA]</scope>
    <source>
        <strain evidence="3 4">CMW 18300</strain>
    </source>
</reference>
<feature type="chain" id="PRO_5046618098" evidence="2">
    <location>
        <begin position="18"/>
        <end position="280"/>
    </location>
</feature>
<dbReference type="Proteomes" id="UP001583177">
    <property type="component" value="Unassembled WGS sequence"/>
</dbReference>
<protein>
    <submittedName>
        <fullName evidence="3">Uncharacterized protein</fullName>
    </submittedName>
</protein>
<comment type="caution">
    <text evidence="3">The sequence shown here is derived from an EMBL/GenBank/DDBJ whole genome shotgun (WGS) entry which is preliminary data.</text>
</comment>
<keyword evidence="2" id="KW-0732">Signal</keyword>
<name>A0ABR3XI95_9PEZI</name>
<evidence type="ECO:0000256" key="1">
    <source>
        <dbReference type="SAM" id="MobiDB-lite"/>
    </source>
</evidence>
<feature type="signal peptide" evidence="2">
    <location>
        <begin position="1"/>
        <end position="17"/>
    </location>
</feature>
<feature type="compositionally biased region" description="Low complexity" evidence="1">
    <location>
        <begin position="184"/>
        <end position="201"/>
    </location>
</feature>
<accession>A0ABR3XI95</accession>
<feature type="compositionally biased region" description="Polar residues" evidence="1">
    <location>
        <begin position="171"/>
        <end position="182"/>
    </location>
</feature>
<proteinExistence type="predicted"/>
<evidence type="ECO:0000313" key="3">
    <source>
        <dbReference type="EMBL" id="KAL1875384.1"/>
    </source>
</evidence>
<evidence type="ECO:0000256" key="2">
    <source>
        <dbReference type="SAM" id="SignalP"/>
    </source>
</evidence>
<organism evidence="3 4">
    <name type="scientific">Diaporthe australafricana</name>
    <dbReference type="NCBI Taxonomy" id="127596"/>
    <lineage>
        <taxon>Eukaryota</taxon>
        <taxon>Fungi</taxon>
        <taxon>Dikarya</taxon>
        <taxon>Ascomycota</taxon>
        <taxon>Pezizomycotina</taxon>
        <taxon>Sordariomycetes</taxon>
        <taxon>Sordariomycetidae</taxon>
        <taxon>Diaporthales</taxon>
        <taxon>Diaporthaceae</taxon>
        <taxon>Diaporthe</taxon>
    </lineage>
</organism>
<evidence type="ECO:0000313" key="4">
    <source>
        <dbReference type="Proteomes" id="UP001583177"/>
    </source>
</evidence>
<dbReference type="EMBL" id="JAWRVE010000019">
    <property type="protein sequence ID" value="KAL1875384.1"/>
    <property type="molecule type" value="Genomic_DNA"/>
</dbReference>